<dbReference type="EMBL" id="CP073720">
    <property type="protein sequence ID" value="UWP86559.1"/>
    <property type="molecule type" value="Genomic_DNA"/>
</dbReference>
<keyword evidence="2" id="KW-0808">Transferase</keyword>
<dbReference type="Pfam" id="PF13578">
    <property type="entry name" value="Methyltransf_24"/>
    <property type="match status" value="1"/>
</dbReference>
<dbReference type="SUPFAM" id="SSF53335">
    <property type="entry name" value="S-adenosyl-L-methionine-dependent methyltransferases"/>
    <property type="match status" value="1"/>
</dbReference>
<keyword evidence="2" id="KW-0489">Methyltransferase</keyword>
<dbReference type="RefSeq" id="WP_259865851.1">
    <property type="nucleotide sequence ID" value="NZ_BAAAST010000003.1"/>
</dbReference>
<evidence type="ECO:0000313" key="2">
    <source>
        <dbReference type="EMBL" id="UWP86559.1"/>
    </source>
</evidence>
<dbReference type="GO" id="GO:0032259">
    <property type="term" value="P:methylation"/>
    <property type="evidence" value="ECO:0007669"/>
    <property type="project" value="UniProtKB-KW"/>
</dbReference>
<dbReference type="GO" id="GO:0008168">
    <property type="term" value="F:methyltransferase activity"/>
    <property type="evidence" value="ECO:0007669"/>
    <property type="project" value="UniProtKB-KW"/>
</dbReference>
<dbReference type="InterPro" id="IPR029063">
    <property type="entry name" value="SAM-dependent_MTases_sf"/>
</dbReference>
<organism evidence="2 3">
    <name type="scientific">Dactylosporangium fulvum</name>
    <dbReference type="NCBI Taxonomy" id="53359"/>
    <lineage>
        <taxon>Bacteria</taxon>
        <taxon>Bacillati</taxon>
        <taxon>Actinomycetota</taxon>
        <taxon>Actinomycetes</taxon>
        <taxon>Micromonosporales</taxon>
        <taxon>Micromonosporaceae</taxon>
        <taxon>Dactylosporangium</taxon>
    </lineage>
</organism>
<reference evidence="2" key="1">
    <citation type="submission" date="2021-04" db="EMBL/GenBank/DDBJ databases">
        <authorList>
            <person name="Hartkoorn R.C."/>
            <person name="Beaudoing E."/>
            <person name="Hot D."/>
        </authorList>
    </citation>
    <scope>NUCLEOTIDE SEQUENCE</scope>
    <source>
        <strain evidence="2">NRRL B-16292</strain>
    </source>
</reference>
<gene>
    <name evidence="2" type="ORF">Dfulv_20895</name>
</gene>
<protein>
    <submittedName>
        <fullName evidence="2">Class I SAM-dependent methyltransferase</fullName>
    </submittedName>
</protein>
<feature type="region of interest" description="Disordered" evidence="1">
    <location>
        <begin position="1"/>
        <end position="45"/>
    </location>
</feature>
<evidence type="ECO:0000256" key="1">
    <source>
        <dbReference type="SAM" id="MobiDB-lite"/>
    </source>
</evidence>
<accession>A0ABY5WAN9</accession>
<dbReference type="Gene3D" id="3.40.50.150">
    <property type="entry name" value="Vaccinia Virus protein VP39"/>
    <property type="match status" value="1"/>
</dbReference>
<name>A0ABY5WAN9_9ACTN</name>
<reference evidence="2" key="2">
    <citation type="submission" date="2022-09" db="EMBL/GenBank/DDBJ databases">
        <title>Biosynthetic gene clusters of Dactylosporangioum fulvum.</title>
        <authorList>
            <person name="Caradec T."/>
        </authorList>
    </citation>
    <scope>NUCLEOTIDE SEQUENCE</scope>
    <source>
        <strain evidence="2">NRRL B-16292</strain>
    </source>
</reference>
<sequence length="309" mass="34276">MRLGPDTANETARRDVGGGPDSAAAGGPASVRCRKPPSHQGGDLRAAKRIRSAVAAFRQPSCYPAGHYHSPVSSGADIRRALARLDSQPHGVDLGEAEQLALADTLDIRPEWRRYVPDNNMFGQPDAALYQALLRKHTPARIIETGSGYSTVVALDTLPEVDLTCIEPNPQRLRSLIRPGDRVTIMESGAQHVPVETYLALEAGDVLFIDSTHVAKAGSDVVYLVLDVLPRLASGVIVHVHDCFWPFEYPDVWLEERRDWTELYLMHAFLIGNADWQVLLFGNWLWRQRPDLRKMVPGPDPSGLWLVKR</sequence>
<proteinExistence type="predicted"/>
<evidence type="ECO:0000313" key="3">
    <source>
        <dbReference type="Proteomes" id="UP001059617"/>
    </source>
</evidence>
<keyword evidence="3" id="KW-1185">Reference proteome</keyword>
<feature type="compositionally biased region" description="Low complexity" evidence="1">
    <location>
        <begin position="21"/>
        <end position="31"/>
    </location>
</feature>
<dbReference type="Proteomes" id="UP001059617">
    <property type="component" value="Chromosome"/>
</dbReference>